<feature type="transmembrane region" description="Helical" evidence="9">
    <location>
        <begin position="219"/>
        <end position="238"/>
    </location>
</feature>
<dbReference type="HOGENOM" id="CLU_034789_1_0_1"/>
<dbReference type="PANTHER" id="PTHR12929">
    <property type="entry name" value="SOLUTE CARRIER FAMILY 52"/>
    <property type="match status" value="1"/>
</dbReference>
<dbReference type="Pfam" id="PF06237">
    <property type="entry name" value="SLC52_ribofla_tr"/>
    <property type="match status" value="1"/>
</dbReference>
<comment type="function">
    <text evidence="9">Plasma membrane transporter mediating the uptake by cells of the water soluble vitamin B2/riboflavin that plays a key role in biochemical oxidation-reduction reactions of the carbohydrate, lipid, and amino acid metabolism.</text>
</comment>
<sequence length="472" mass="50962">MGCASGIGAKERGESCVPSSWQWPPCGGGGVRSDRRLTVDLLAILFGIGSWLGVNSVYVQLPLLVQRAPEGWNLPSFLVVTIQLGNIGPLLYTVAARAWPKVFRDAYLIRALLLLGSAAALATAFAYDQTLYVFGADRSVPLFITVFVVALVGCTSSVLFMPYMGRFRDVYLITYLIGEGFSGFVPSIVALVQGVGGNADTGTGTYEAYTPPPRFGTNVYFLISSAILLVSFVAFTLLDRLPLCVAEHAAVTIANGNHYTYEASSPPKTTKSHQTDETTAGKPKLAMLAMPEQEQESQHRNRNRRSSSYWLLLTLIGIMCLFGNGFFPSIQSYSCLPYGNVAYHLAVTLSSMANPAACFLAFFVRRNTVRLNVLLVALFVPFAAYAMVTALTSPAPPLMHQTVGSVLVVACWTVLIGLVSYVRLAITTLLRREGGQTLVWVGVASQLGSLAGSLLSFGLVNYTGAFEQYYPC</sequence>
<feature type="transmembrane region" description="Helical" evidence="9">
    <location>
        <begin position="403"/>
        <end position="426"/>
    </location>
</feature>
<evidence type="ECO:0000256" key="3">
    <source>
        <dbReference type="ARBA" id="ARBA00006366"/>
    </source>
</evidence>
<feature type="transmembrane region" description="Helical" evidence="9">
    <location>
        <begin position="172"/>
        <end position="192"/>
    </location>
</feature>
<reference evidence="10 12" key="1">
    <citation type="journal article" date="2010" name="BMC Genomics">
        <title>Combination of measures distinguishes pre-miRNAs from other stem-loops in the genome of the newly sequenced Anopheles darlingi.</title>
        <authorList>
            <person name="Mendes N.D."/>
            <person name="Freitas A.T."/>
            <person name="Vasconcelos A.T."/>
            <person name="Sagot M.F."/>
        </authorList>
    </citation>
    <scope>NUCLEOTIDE SEQUENCE</scope>
</reference>
<feature type="transmembrane region" description="Helical" evidence="9">
    <location>
        <begin position="74"/>
        <end position="95"/>
    </location>
</feature>
<feature type="transmembrane region" description="Helical" evidence="9">
    <location>
        <begin position="342"/>
        <end position="364"/>
    </location>
</feature>
<gene>
    <name evidence="10" type="ORF">AND_003683</name>
</gene>
<dbReference type="GO" id="GO:0032217">
    <property type="term" value="F:riboflavin transmembrane transporter activity"/>
    <property type="evidence" value="ECO:0007669"/>
    <property type="project" value="UniProtKB-UniRule"/>
</dbReference>
<keyword evidence="4 9" id="KW-0813">Transport</keyword>
<dbReference type="eggNOG" id="KOG4255">
    <property type="taxonomic scope" value="Eukaryota"/>
</dbReference>
<feature type="transmembrane region" description="Helical" evidence="9">
    <location>
        <begin position="371"/>
        <end position="391"/>
    </location>
</feature>
<comment type="catalytic activity">
    <reaction evidence="1 9">
        <text>riboflavin(in) = riboflavin(out)</text>
        <dbReference type="Rhea" id="RHEA:35015"/>
        <dbReference type="ChEBI" id="CHEBI:57986"/>
    </reaction>
</comment>
<evidence type="ECO:0000313" key="12">
    <source>
        <dbReference type="Proteomes" id="UP000000673"/>
    </source>
</evidence>
<evidence type="ECO:0000313" key="10">
    <source>
        <dbReference type="EMBL" id="ETN64567.1"/>
    </source>
</evidence>
<feature type="transmembrane region" description="Helical" evidence="9">
    <location>
        <begin position="438"/>
        <end position="460"/>
    </location>
</feature>
<evidence type="ECO:0000256" key="2">
    <source>
        <dbReference type="ARBA" id="ARBA00004651"/>
    </source>
</evidence>
<reference evidence="10" key="3">
    <citation type="journal article" date="2013" name="Nucleic Acids Res.">
        <title>The genome of Anopheles darlingi, the main neotropical malaria vector.</title>
        <authorList>
            <person name="Marinotti O."/>
            <person name="Cerqueira G.C."/>
            <person name="de Almeida L.G."/>
            <person name="Ferro M.I."/>
            <person name="Loreto E.L."/>
            <person name="Zaha A."/>
            <person name="Teixeira S.M."/>
            <person name="Wespiser A.R."/>
            <person name="Almeida E Silva A."/>
            <person name="Schlindwein A.D."/>
            <person name="Pacheco A.C."/>
            <person name="Silva A.L."/>
            <person name="Graveley B.R."/>
            <person name="Walenz B.P."/>
            <person name="Lima Bde A."/>
            <person name="Ribeiro C.A."/>
            <person name="Nunes-Silva C.G."/>
            <person name="de Carvalho C.R."/>
            <person name="Soares C.M."/>
            <person name="de Menezes C.B."/>
            <person name="Matiolli C."/>
            <person name="Caffrey D."/>
            <person name="Araujo D.A."/>
            <person name="de Oliveira D.M."/>
            <person name="Golenbock D."/>
            <person name="Grisard E.C."/>
            <person name="Fantinatti-Garboggini F."/>
            <person name="de Carvalho F.M."/>
            <person name="Barcellos F.G."/>
            <person name="Prosdocimi F."/>
            <person name="May G."/>
            <person name="Azevedo Junior G.M."/>
            <person name="Guimaraes G.M."/>
            <person name="Goldman G.H."/>
            <person name="Padilha I.Q."/>
            <person name="Batista Jda S."/>
            <person name="Ferro J.A."/>
            <person name="Ribeiro J.M."/>
            <person name="Fietto J.L."/>
            <person name="Dabbas K.M."/>
            <person name="Cerdeira L."/>
            <person name="Agnez-Lima L.F."/>
            <person name="Brocchi M."/>
            <person name="de Carvalho M.O."/>
            <person name="Teixeira Mde M."/>
            <person name="Diniz Maia Mde M."/>
            <person name="Goldman M.H."/>
            <person name="Cruz Schneider M.P."/>
            <person name="Felipe M.S."/>
            <person name="Hungria M."/>
            <person name="Nicolas M.F."/>
            <person name="Pereira M."/>
            <person name="Montes M.A."/>
            <person name="Cantao M.E."/>
            <person name="Vincentz M."/>
            <person name="Rafael M.S."/>
            <person name="Silverman N."/>
            <person name="Stoco P.H."/>
            <person name="Souza R.C."/>
            <person name="Vicentini R."/>
            <person name="Gazzinelli R.T."/>
            <person name="Neves Rde O."/>
            <person name="Silva R."/>
            <person name="Astolfi-Filho S."/>
            <person name="Maciel T.E."/>
            <person name="Urmenyi T.P."/>
            <person name="Tadei W.P."/>
            <person name="Camargo E.P."/>
            <person name="de Vasconcelos A.T."/>
        </authorList>
    </citation>
    <scope>NUCLEOTIDE SEQUENCE</scope>
</reference>
<evidence type="ECO:0000256" key="1">
    <source>
        <dbReference type="ARBA" id="ARBA00000215"/>
    </source>
</evidence>
<feature type="transmembrane region" description="Helical" evidence="9">
    <location>
        <begin position="107"/>
        <end position="127"/>
    </location>
</feature>
<evidence type="ECO:0000256" key="4">
    <source>
        <dbReference type="ARBA" id="ARBA00022448"/>
    </source>
</evidence>
<feature type="transmembrane region" description="Helical" evidence="9">
    <location>
        <begin position="37"/>
        <end position="54"/>
    </location>
</feature>
<dbReference type="VEuPathDB" id="VectorBase:ADAR2_011829"/>
<dbReference type="FunCoup" id="W5JJL2">
    <property type="interactions" value="404"/>
</dbReference>
<keyword evidence="8 9" id="KW-0472">Membrane</keyword>
<comment type="subcellular location">
    <subcellularLocation>
        <location evidence="2 9">Cell membrane</location>
        <topology evidence="2 9">Multi-pass membrane protein</topology>
    </subcellularLocation>
</comment>
<feature type="transmembrane region" description="Helical" evidence="9">
    <location>
        <begin position="139"/>
        <end position="160"/>
    </location>
</feature>
<comment type="similarity">
    <text evidence="3 9">Belongs to the riboflavin transporter family.</text>
</comment>
<proteinExistence type="inferred from homology"/>
<evidence type="ECO:0000256" key="7">
    <source>
        <dbReference type="ARBA" id="ARBA00022989"/>
    </source>
</evidence>
<keyword evidence="12" id="KW-1185">Reference proteome</keyword>
<evidence type="ECO:0000256" key="9">
    <source>
        <dbReference type="RuleBase" id="RU368035"/>
    </source>
</evidence>
<dbReference type="VEuPathDB" id="VectorBase:ADAC003683"/>
<dbReference type="STRING" id="43151.W5JJL2"/>
<keyword evidence="5 9" id="KW-1003">Cell membrane</keyword>
<dbReference type="OMA" id="FMAMFLH"/>
<keyword evidence="7 9" id="KW-1133">Transmembrane helix</keyword>
<reference evidence="11" key="4">
    <citation type="submission" date="2015-06" db="UniProtKB">
        <authorList>
            <consortium name="EnsemblMetazoa"/>
        </authorList>
    </citation>
    <scope>IDENTIFICATION</scope>
</reference>
<reference evidence="10" key="2">
    <citation type="submission" date="2010-05" db="EMBL/GenBank/DDBJ databases">
        <authorList>
            <person name="Almeida L.G."/>
            <person name="Nicolas M.F."/>
            <person name="Souza R.C."/>
            <person name="Vasconcelos A.T.R."/>
        </authorList>
    </citation>
    <scope>NUCLEOTIDE SEQUENCE</scope>
</reference>
<dbReference type="EMBL" id="ADMH02000959">
    <property type="protein sequence ID" value="ETN64567.1"/>
    <property type="molecule type" value="Genomic_DNA"/>
</dbReference>
<name>W5JJL2_ANODA</name>
<feature type="transmembrane region" description="Helical" evidence="9">
    <location>
        <begin position="309"/>
        <end position="330"/>
    </location>
</feature>
<dbReference type="InterPro" id="IPR009357">
    <property type="entry name" value="Riboflavin_transptr"/>
</dbReference>
<accession>W5JJL2</accession>
<dbReference type="EnsemblMetazoa" id="ADAC003683-RA">
    <property type="protein sequence ID" value="ADAC003683-PA"/>
    <property type="gene ID" value="ADAC003683"/>
</dbReference>
<evidence type="ECO:0000256" key="5">
    <source>
        <dbReference type="ARBA" id="ARBA00022475"/>
    </source>
</evidence>
<organism evidence="10">
    <name type="scientific">Anopheles darlingi</name>
    <name type="common">Mosquito</name>
    <dbReference type="NCBI Taxonomy" id="43151"/>
    <lineage>
        <taxon>Eukaryota</taxon>
        <taxon>Metazoa</taxon>
        <taxon>Ecdysozoa</taxon>
        <taxon>Arthropoda</taxon>
        <taxon>Hexapoda</taxon>
        <taxon>Insecta</taxon>
        <taxon>Pterygota</taxon>
        <taxon>Neoptera</taxon>
        <taxon>Endopterygota</taxon>
        <taxon>Diptera</taxon>
        <taxon>Nematocera</taxon>
        <taxon>Culicoidea</taxon>
        <taxon>Culicidae</taxon>
        <taxon>Anophelinae</taxon>
        <taxon>Anopheles</taxon>
    </lineage>
</organism>
<evidence type="ECO:0000256" key="6">
    <source>
        <dbReference type="ARBA" id="ARBA00022692"/>
    </source>
</evidence>
<keyword evidence="6 9" id="KW-0812">Transmembrane</keyword>
<dbReference type="PANTHER" id="PTHR12929:SF10">
    <property type="entry name" value="RIBOFLAVIN TRANSPORTER"/>
    <property type="match status" value="1"/>
</dbReference>
<dbReference type="AlphaFoldDB" id="W5JJL2"/>
<evidence type="ECO:0000313" key="11">
    <source>
        <dbReference type="EnsemblMetazoa" id="ADAC003683-PA"/>
    </source>
</evidence>
<evidence type="ECO:0000256" key="8">
    <source>
        <dbReference type="ARBA" id="ARBA00023136"/>
    </source>
</evidence>
<dbReference type="Proteomes" id="UP000000673">
    <property type="component" value="Unassembled WGS sequence"/>
</dbReference>
<protein>
    <recommendedName>
        <fullName evidence="9">Riboflavin transporter</fullName>
    </recommendedName>
</protein>
<dbReference type="GO" id="GO:0005886">
    <property type="term" value="C:plasma membrane"/>
    <property type="evidence" value="ECO:0007669"/>
    <property type="project" value="UniProtKB-SubCell"/>
</dbReference>